<evidence type="ECO:0000313" key="2">
    <source>
        <dbReference type="EMBL" id="KAK3896799.1"/>
    </source>
</evidence>
<feature type="domain" description="DNA helicase Pif1-like 2B" evidence="1">
    <location>
        <begin position="119"/>
        <end position="158"/>
    </location>
</feature>
<organism evidence="2 3">
    <name type="scientific">Staphylotrichum tortipilum</name>
    <dbReference type="NCBI Taxonomy" id="2831512"/>
    <lineage>
        <taxon>Eukaryota</taxon>
        <taxon>Fungi</taxon>
        <taxon>Dikarya</taxon>
        <taxon>Ascomycota</taxon>
        <taxon>Pezizomycotina</taxon>
        <taxon>Sordariomycetes</taxon>
        <taxon>Sordariomycetidae</taxon>
        <taxon>Sordariales</taxon>
        <taxon>Chaetomiaceae</taxon>
        <taxon>Staphylotrichum</taxon>
    </lineage>
</organism>
<dbReference type="InterPro" id="IPR027417">
    <property type="entry name" value="P-loop_NTPase"/>
</dbReference>
<dbReference type="InterPro" id="IPR049163">
    <property type="entry name" value="Pif1-like_2B_dom"/>
</dbReference>
<comment type="caution">
    <text evidence="2">The sequence shown here is derived from an EMBL/GenBank/DDBJ whole genome shotgun (WGS) entry which is preliminary data.</text>
</comment>
<keyword evidence="2" id="KW-0347">Helicase</keyword>
<dbReference type="AlphaFoldDB" id="A0AAN6MAG6"/>
<keyword evidence="3" id="KW-1185">Reference proteome</keyword>
<gene>
    <name evidence="2" type="ORF">C8A05DRAFT_20305</name>
</gene>
<dbReference type="Proteomes" id="UP001303889">
    <property type="component" value="Unassembled WGS sequence"/>
</dbReference>
<dbReference type="GO" id="GO:0004386">
    <property type="term" value="F:helicase activity"/>
    <property type="evidence" value="ECO:0007669"/>
    <property type="project" value="UniProtKB-KW"/>
</dbReference>
<evidence type="ECO:0000259" key="1">
    <source>
        <dbReference type="Pfam" id="PF21530"/>
    </source>
</evidence>
<dbReference type="PANTHER" id="PTHR10492">
    <property type="match status" value="1"/>
</dbReference>
<keyword evidence="2" id="KW-0378">Hydrolase</keyword>
<proteinExistence type="predicted"/>
<name>A0AAN6MAG6_9PEZI</name>
<evidence type="ECO:0000313" key="3">
    <source>
        <dbReference type="Proteomes" id="UP001303889"/>
    </source>
</evidence>
<keyword evidence="2" id="KW-0547">Nucleotide-binding</keyword>
<dbReference type="Pfam" id="PF21530">
    <property type="entry name" value="Pif1_2B_dom"/>
    <property type="match status" value="1"/>
</dbReference>
<reference evidence="2" key="1">
    <citation type="journal article" date="2023" name="Mol. Phylogenet. Evol.">
        <title>Genome-scale phylogeny and comparative genomics of the fungal order Sordariales.</title>
        <authorList>
            <person name="Hensen N."/>
            <person name="Bonometti L."/>
            <person name="Westerberg I."/>
            <person name="Brannstrom I.O."/>
            <person name="Guillou S."/>
            <person name="Cros-Aarteil S."/>
            <person name="Calhoun S."/>
            <person name="Haridas S."/>
            <person name="Kuo A."/>
            <person name="Mondo S."/>
            <person name="Pangilinan J."/>
            <person name="Riley R."/>
            <person name="LaButti K."/>
            <person name="Andreopoulos B."/>
            <person name="Lipzen A."/>
            <person name="Chen C."/>
            <person name="Yan M."/>
            <person name="Daum C."/>
            <person name="Ng V."/>
            <person name="Clum A."/>
            <person name="Steindorff A."/>
            <person name="Ohm R.A."/>
            <person name="Martin F."/>
            <person name="Silar P."/>
            <person name="Natvig D.O."/>
            <person name="Lalanne C."/>
            <person name="Gautier V."/>
            <person name="Ament-Velasquez S.L."/>
            <person name="Kruys A."/>
            <person name="Hutchinson M.I."/>
            <person name="Powell A.J."/>
            <person name="Barry K."/>
            <person name="Miller A.N."/>
            <person name="Grigoriev I.V."/>
            <person name="Debuchy R."/>
            <person name="Gladieux P."/>
            <person name="Hiltunen Thoren M."/>
            <person name="Johannesson H."/>
        </authorList>
    </citation>
    <scope>NUCLEOTIDE SEQUENCE</scope>
    <source>
        <strain evidence="2">CBS 103.79</strain>
    </source>
</reference>
<sequence length="158" mass="17067">MRVRGADLANRNFISWLQDLSYDPSFHGSIDPLPSFNLCYSEEDLIQRVYPPGLLALSGGDSTIFAGRALLSPRNTTVSSINSAVLAGLPGQSTRYLSHNEVENPPVDGDLNAPILSPDFLFSLDFPSIAPAILELKVGAPIMLLRNLDPREGLCNGT</sequence>
<dbReference type="SUPFAM" id="SSF52540">
    <property type="entry name" value="P-loop containing nucleoside triphosphate hydrolases"/>
    <property type="match status" value="1"/>
</dbReference>
<reference evidence="2" key="2">
    <citation type="submission" date="2023-05" db="EMBL/GenBank/DDBJ databases">
        <authorList>
            <consortium name="Lawrence Berkeley National Laboratory"/>
            <person name="Steindorff A."/>
            <person name="Hensen N."/>
            <person name="Bonometti L."/>
            <person name="Westerberg I."/>
            <person name="Brannstrom I.O."/>
            <person name="Guillou S."/>
            <person name="Cros-Aarteil S."/>
            <person name="Calhoun S."/>
            <person name="Haridas S."/>
            <person name="Kuo A."/>
            <person name="Mondo S."/>
            <person name="Pangilinan J."/>
            <person name="Riley R."/>
            <person name="Labutti K."/>
            <person name="Andreopoulos B."/>
            <person name="Lipzen A."/>
            <person name="Chen C."/>
            <person name="Yanf M."/>
            <person name="Daum C."/>
            <person name="Ng V."/>
            <person name="Clum A."/>
            <person name="Ohm R."/>
            <person name="Martin F."/>
            <person name="Silar P."/>
            <person name="Natvig D."/>
            <person name="Lalanne C."/>
            <person name="Gautier V."/>
            <person name="Ament-Velasquez S.L."/>
            <person name="Kruys A."/>
            <person name="Hutchinson M.I."/>
            <person name="Powell A.J."/>
            <person name="Barry K."/>
            <person name="Miller A.N."/>
            <person name="Grigoriev I.V."/>
            <person name="Debuchy R."/>
            <person name="Gladieux P."/>
            <person name="Thoren M.H."/>
            <person name="Johannesson H."/>
        </authorList>
    </citation>
    <scope>NUCLEOTIDE SEQUENCE</scope>
    <source>
        <strain evidence="2">CBS 103.79</strain>
    </source>
</reference>
<protein>
    <submittedName>
        <fullName evidence="2">PIF1-like helicase-domain-containing protein</fullName>
    </submittedName>
</protein>
<accession>A0AAN6MAG6</accession>
<feature type="non-terminal residue" evidence="2">
    <location>
        <position position="158"/>
    </location>
</feature>
<dbReference type="EMBL" id="MU856394">
    <property type="protein sequence ID" value="KAK3896799.1"/>
    <property type="molecule type" value="Genomic_DNA"/>
</dbReference>
<keyword evidence="2" id="KW-0067">ATP-binding</keyword>